<evidence type="ECO:0000313" key="2">
    <source>
        <dbReference type="EMBL" id="GMF56748.1"/>
    </source>
</evidence>
<accession>A0A9W7D4B3</accession>
<evidence type="ECO:0000256" key="1">
    <source>
        <dbReference type="SAM" id="MobiDB-lite"/>
    </source>
</evidence>
<gene>
    <name evidence="2" type="ORF">Pfra01_002411400</name>
</gene>
<dbReference type="Proteomes" id="UP001165121">
    <property type="component" value="Unassembled WGS sequence"/>
</dbReference>
<comment type="caution">
    <text evidence="2">The sequence shown here is derived from an EMBL/GenBank/DDBJ whole genome shotgun (WGS) entry which is preliminary data.</text>
</comment>
<sequence length="110" mass="12093">MVTSYDTDPRLSKSQVEVACYREYCVVYSTPYESEVNFRPNTNYGSAGQEEGGAAAVPRDPAHHAHVPSPERAGTALGPSAAEERAHGDRAEPLRDGRRLVPSKYYNKKP</sequence>
<protein>
    <submittedName>
        <fullName evidence="2">Unnamed protein product</fullName>
    </submittedName>
</protein>
<feature type="region of interest" description="Disordered" evidence="1">
    <location>
        <begin position="36"/>
        <end position="110"/>
    </location>
</feature>
<feature type="compositionally biased region" description="Basic and acidic residues" evidence="1">
    <location>
        <begin position="82"/>
        <end position="99"/>
    </location>
</feature>
<keyword evidence="3" id="KW-1185">Reference proteome</keyword>
<dbReference type="EMBL" id="BSXT01004108">
    <property type="protein sequence ID" value="GMF56748.1"/>
    <property type="molecule type" value="Genomic_DNA"/>
</dbReference>
<organism evidence="2 3">
    <name type="scientific">Phytophthora fragariaefolia</name>
    <dbReference type="NCBI Taxonomy" id="1490495"/>
    <lineage>
        <taxon>Eukaryota</taxon>
        <taxon>Sar</taxon>
        <taxon>Stramenopiles</taxon>
        <taxon>Oomycota</taxon>
        <taxon>Peronosporomycetes</taxon>
        <taxon>Peronosporales</taxon>
        <taxon>Peronosporaceae</taxon>
        <taxon>Phytophthora</taxon>
    </lineage>
</organism>
<evidence type="ECO:0000313" key="3">
    <source>
        <dbReference type="Proteomes" id="UP001165121"/>
    </source>
</evidence>
<dbReference type="AlphaFoldDB" id="A0A9W7D4B3"/>
<name>A0A9W7D4B3_9STRA</name>
<feature type="compositionally biased region" description="Low complexity" evidence="1">
    <location>
        <begin position="45"/>
        <end position="56"/>
    </location>
</feature>
<reference evidence="2" key="1">
    <citation type="submission" date="2023-04" db="EMBL/GenBank/DDBJ databases">
        <title>Phytophthora fragariaefolia NBRC 109709.</title>
        <authorList>
            <person name="Ichikawa N."/>
            <person name="Sato H."/>
            <person name="Tonouchi N."/>
        </authorList>
    </citation>
    <scope>NUCLEOTIDE SEQUENCE</scope>
    <source>
        <strain evidence="2">NBRC 109709</strain>
    </source>
</reference>
<proteinExistence type="predicted"/>